<sequence length="522" mass="62845">TGVYIGIKDYPNKMINDEDEDEKSHLDLKKEKLIKYIGFSQSHQLLMQNKTISSKPEESITAGVFREKQINNPDDEQNQQNQNQQQQQNYVYIPELDKELKMQYFKLPKLGSFIAFPLIFFSYLKEEFFNDLLLKKQLYLQSLEKWETEKKTKEKEILQEIEKLKEQPQLANEKEIELQNFLNEYSQPPQDPEPLFELKEYVLCADTMGQDRPLKQEEITYLEDYVILFANSWEEMERKILLKDVDLQIKYLQELPIDLIEKYDTQEAYIEEETKQQIDEMKEGNEKNYQFQIDNIKLQKLKLQICEDEDLKKHIFYLKNFRIIKFPKILQNIFYLLGYKRESINIENTHILDWKKTKEFINENDFFQKILNYQHQGPKSFPVEIYALINRIQSKLEKFNLQEVYNYNIGLGRLFKWAMETCRLRKIDIEIRRQIIAENIQEIEKKTLELDVWNNELNNKLQEAINIAQANALAQQTSQGEENIQEIIPFNEIEWKTKFEEENIRPVVPEKLPEEEDIDYEF</sequence>
<dbReference type="EMBL" id="GL983338">
    <property type="protein sequence ID" value="EGR33760.1"/>
    <property type="molecule type" value="Genomic_DNA"/>
</dbReference>
<dbReference type="OrthoDB" id="432281at2759"/>
<feature type="non-terminal residue" evidence="2">
    <location>
        <position position="1"/>
    </location>
</feature>
<keyword evidence="1" id="KW-0175">Coiled coil</keyword>
<dbReference type="RefSeq" id="XP_004038984.1">
    <property type="nucleotide sequence ID" value="XM_004038936.1"/>
</dbReference>
<dbReference type="Proteomes" id="UP000008983">
    <property type="component" value="Unassembled WGS sequence"/>
</dbReference>
<name>G0QLZ5_ICHMU</name>
<organism evidence="2 3">
    <name type="scientific">Ichthyophthirius multifiliis</name>
    <name type="common">White spot disease agent</name>
    <name type="synonym">Ich</name>
    <dbReference type="NCBI Taxonomy" id="5932"/>
    <lineage>
        <taxon>Eukaryota</taxon>
        <taxon>Sar</taxon>
        <taxon>Alveolata</taxon>
        <taxon>Ciliophora</taxon>
        <taxon>Intramacronucleata</taxon>
        <taxon>Oligohymenophorea</taxon>
        <taxon>Hymenostomatida</taxon>
        <taxon>Ophryoglenina</taxon>
        <taxon>Ichthyophthirius</taxon>
    </lineage>
</organism>
<protein>
    <submittedName>
        <fullName evidence="2">Uncharacterized protein</fullName>
    </submittedName>
</protein>
<proteinExistence type="predicted"/>
<keyword evidence="3" id="KW-1185">Reference proteome</keyword>
<gene>
    <name evidence="2" type="ORF">IMG5_039650</name>
</gene>
<evidence type="ECO:0000313" key="2">
    <source>
        <dbReference type="EMBL" id="EGR33760.1"/>
    </source>
</evidence>
<accession>G0QLZ5</accession>
<dbReference type="eggNOG" id="ENOG502SAR6">
    <property type="taxonomic scope" value="Eukaryota"/>
</dbReference>
<reference evidence="2 3" key="1">
    <citation type="submission" date="2011-07" db="EMBL/GenBank/DDBJ databases">
        <authorList>
            <person name="Coyne R."/>
            <person name="Brami D."/>
            <person name="Johnson J."/>
            <person name="Hostetler J."/>
            <person name="Hannick L."/>
            <person name="Clark T."/>
            <person name="Cassidy-Hanley D."/>
            <person name="Inman J."/>
        </authorList>
    </citation>
    <scope>NUCLEOTIDE SEQUENCE [LARGE SCALE GENOMIC DNA]</scope>
    <source>
        <strain evidence="2 3">G5</strain>
    </source>
</reference>
<dbReference type="InParanoid" id="G0QLZ5"/>
<dbReference type="OMA" id="HYICEDM"/>
<feature type="coiled-coil region" evidence="1">
    <location>
        <begin position="136"/>
        <end position="167"/>
    </location>
</feature>
<evidence type="ECO:0000313" key="3">
    <source>
        <dbReference type="Proteomes" id="UP000008983"/>
    </source>
</evidence>
<dbReference type="AlphaFoldDB" id="G0QLZ5"/>
<evidence type="ECO:0000256" key="1">
    <source>
        <dbReference type="SAM" id="Coils"/>
    </source>
</evidence>
<dbReference type="GeneID" id="14909946"/>